<dbReference type="GO" id="GO:0008270">
    <property type="term" value="F:zinc ion binding"/>
    <property type="evidence" value="ECO:0007669"/>
    <property type="project" value="UniProtKB-KW"/>
</dbReference>
<dbReference type="EMBL" id="BTGU01000219">
    <property type="protein sequence ID" value="GMN65199.1"/>
    <property type="molecule type" value="Genomic_DNA"/>
</dbReference>
<sequence>MEAQQDEFNSFRQRNLSVAEAVKKFKQLARLCPHLISFERDKVRRMMMMFHSDLEVVISSGPYPLTIVAECVSQAIRAEYWVTKNNGLSSLRLRRKRRPKLSRIRKDQIKFPSKEIPTCQKCGKKHLGDCRAGTNSCFLCGKDDHYAKNCNSNSQNLQNHQRGQGYQLHAA</sequence>
<dbReference type="Proteomes" id="UP001187192">
    <property type="component" value="Unassembled WGS sequence"/>
</dbReference>
<keyword evidence="1" id="KW-0862">Zinc</keyword>
<dbReference type="GO" id="GO:0003676">
    <property type="term" value="F:nucleic acid binding"/>
    <property type="evidence" value="ECO:0007669"/>
    <property type="project" value="InterPro"/>
</dbReference>
<evidence type="ECO:0000313" key="4">
    <source>
        <dbReference type="Proteomes" id="UP001187192"/>
    </source>
</evidence>
<evidence type="ECO:0000256" key="1">
    <source>
        <dbReference type="PROSITE-ProRule" id="PRU00047"/>
    </source>
</evidence>
<feature type="domain" description="CCHC-type" evidence="2">
    <location>
        <begin position="137"/>
        <end position="150"/>
    </location>
</feature>
<keyword evidence="4" id="KW-1185">Reference proteome</keyword>
<reference evidence="3" key="1">
    <citation type="submission" date="2023-07" db="EMBL/GenBank/DDBJ databases">
        <title>draft genome sequence of fig (Ficus carica).</title>
        <authorList>
            <person name="Takahashi T."/>
            <person name="Nishimura K."/>
        </authorList>
    </citation>
    <scope>NUCLEOTIDE SEQUENCE</scope>
</reference>
<comment type="caution">
    <text evidence="3">The sequence shown here is derived from an EMBL/GenBank/DDBJ whole genome shotgun (WGS) entry which is preliminary data.</text>
</comment>
<evidence type="ECO:0000313" key="3">
    <source>
        <dbReference type="EMBL" id="GMN65199.1"/>
    </source>
</evidence>
<dbReference type="AlphaFoldDB" id="A0AA88DZZ2"/>
<dbReference type="PROSITE" id="PS50158">
    <property type="entry name" value="ZF_CCHC"/>
    <property type="match status" value="1"/>
</dbReference>
<dbReference type="InterPro" id="IPR005162">
    <property type="entry name" value="Retrotrans_gag_dom"/>
</dbReference>
<accession>A0AA88DZZ2</accession>
<evidence type="ECO:0000259" key="2">
    <source>
        <dbReference type="PROSITE" id="PS50158"/>
    </source>
</evidence>
<dbReference type="Gene3D" id="4.10.60.10">
    <property type="entry name" value="Zinc finger, CCHC-type"/>
    <property type="match status" value="1"/>
</dbReference>
<gene>
    <name evidence="3" type="ORF">TIFTF001_034261</name>
</gene>
<protein>
    <recommendedName>
        <fullName evidence="2">CCHC-type domain-containing protein</fullName>
    </recommendedName>
</protein>
<name>A0AA88DZZ2_FICCA</name>
<dbReference type="Pfam" id="PF03732">
    <property type="entry name" value="Retrotrans_gag"/>
    <property type="match status" value="1"/>
</dbReference>
<dbReference type="PANTHER" id="PTHR34482">
    <property type="entry name" value="DNA DAMAGE-INDUCIBLE PROTEIN 1-LIKE"/>
    <property type="match status" value="1"/>
</dbReference>
<dbReference type="InterPro" id="IPR001878">
    <property type="entry name" value="Znf_CCHC"/>
</dbReference>
<proteinExistence type="predicted"/>
<keyword evidence="1" id="KW-0863">Zinc-finger</keyword>
<organism evidence="3 4">
    <name type="scientific">Ficus carica</name>
    <name type="common">Common fig</name>
    <dbReference type="NCBI Taxonomy" id="3494"/>
    <lineage>
        <taxon>Eukaryota</taxon>
        <taxon>Viridiplantae</taxon>
        <taxon>Streptophyta</taxon>
        <taxon>Embryophyta</taxon>
        <taxon>Tracheophyta</taxon>
        <taxon>Spermatophyta</taxon>
        <taxon>Magnoliopsida</taxon>
        <taxon>eudicotyledons</taxon>
        <taxon>Gunneridae</taxon>
        <taxon>Pentapetalae</taxon>
        <taxon>rosids</taxon>
        <taxon>fabids</taxon>
        <taxon>Rosales</taxon>
        <taxon>Moraceae</taxon>
        <taxon>Ficeae</taxon>
        <taxon>Ficus</taxon>
    </lineage>
</organism>
<keyword evidence="1" id="KW-0479">Metal-binding</keyword>